<sequence length="211" mass="23564">MYFDLNYNGFHEGRIIVGLFGKDVPKTVENFKTLATVGVENKTYIGTKFHRIVKNFVLQGGDVVYNDGRGSISIYGDKFDDENFKIKHTGAGFVSMANSGPNSNGCQFFITMSATPWLDGHHTVFGKVLSGMKALRVIENIPMSPTSKRPSLDATIRTAGFIDTPKPFMIHDGDTKDFFWGWIKASAFPLTTTFATLGLFQWFYYKLSLIA</sequence>
<dbReference type="GO" id="GO:0005737">
    <property type="term" value="C:cytoplasm"/>
    <property type="evidence" value="ECO:0007669"/>
    <property type="project" value="TreeGrafter"/>
</dbReference>
<reference evidence="7" key="1">
    <citation type="submission" date="2025-08" db="UniProtKB">
        <authorList>
            <consortium name="RefSeq"/>
        </authorList>
    </citation>
    <scope>IDENTIFICATION</scope>
</reference>
<gene>
    <name evidence="7" type="primary">LOC103512456</name>
</gene>
<dbReference type="EC" id="5.2.1.8" evidence="4"/>
<feature type="domain" description="PPIase cyclophilin-type" evidence="5">
    <location>
        <begin position="2"/>
        <end position="161"/>
    </location>
</feature>
<evidence type="ECO:0000313" key="6">
    <source>
        <dbReference type="Proteomes" id="UP000079169"/>
    </source>
</evidence>
<accession>A0A1S4EFE5</accession>
<keyword evidence="3 4" id="KW-0413">Isomerase</keyword>
<dbReference type="PROSITE" id="PS00170">
    <property type="entry name" value="CSA_PPIASE_1"/>
    <property type="match status" value="1"/>
</dbReference>
<evidence type="ECO:0000256" key="1">
    <source>
        <dbReference type="ARBA" id="ARBA00000971"/>
    </source>
</evidence>
<keyword evidence="2 4" id="KW-0697">Rotamase</keyword>
<dbReference type="GO" id="GO:0016018">
    <property type="term" value="F:cyclosporin A binding"/>
    <property type="evidence" value="ECO:0007669"/>
    <property type="project" value="TreeGrafter"/>
</dbReference>
<dbReference type="PROSITE" id="PS50072">
    <property type="entry name" value="CSA_PPIASE_2"/>
    <property type="match status" value="1"/>
</dbReference>
<protein>
    <recommendedName>
        <fullName evidence="4">Peptidyl-prolyl cis-trans isomerase</fullName>
        <shortName evidence="4">PPIase</shortName>
        <ecNumber evidence="4">5.2.1.8</ecNumber>
    </recommendedName>
</protein>
<dbReference type="SUPFAM" id="SSF50891">
    <property type="entry name" value="Cyclophilin-like"/>
    <property type="match status" value="1"/>
</dbReference>
<proteinExistence type="inferred from homology"/>
<dbReference type="AlphaFoldDB" id="A0A1S4EFE5"/>
<comment type="similarity">
    <text evidence="4">Belongs to the cyclophilin-type PPIase family.</text>
</comment>
<dbReference type="InterPro" id="IPR020892">
    <property type="entry name" value="Cyclophilin-type_PPIase_CS"/>
</dbReference>
<evidence type="ECO:0000313" key="7">
    <source>
        <dbReference type="RefSeq" id="XP_017300905.2"/>
    </source>
</evidence>
<dbReference type="STRING" id="121845.A0A1S4EFE5"/>
<evidence type="ECO:0000256" key="2">
    <source>
        <dbReference type="ARBA" id="ARBA00023110"/>
    </source>
</evidence>
<dbReference type="Proteomes" id="UP000079169">
    <property type="component" value="Unplaced"/>
</dbReference>
<dbReference type="GO" id="GO:0006457">
    <property type="term" value="P:protein folding"/>
    <property type="evidence" value="ECO:0007669"/>
    <property type="project" value="InterPro"/>
</dbReference>
<keyword evidence="6" id="KW-1185">Reference proteome</keyword>
<dbReference type="FunFam" id="2.40.100.10:FF:000025">
    <property type="entry name" value="Peptidyl-prolyl cis-trans isomerase CYP19-2"/>
    <property type="match status" value="1"/>
</dbReference>
<name>A0A1S4EFE5_DIACI</name>
<dbReference type="GeneID" id="103512456"/>
<dbReference type="PaxDb" id="121845-A0A1S4EFE5"/>
<comment type="function">
    <text evidence="4">PPIases accelerate the folding of proteins. It catalyzes the cis-trans isomerization of proline imidic peptide bonds in oligopeptides.</text>
</comment>
<organism evidence="6 7">
    <name type="scientific">Diaphorina citri</name>
    <name type="common">Asian citrus psyllid</name>
    <dbReference type="NCBI Taxonomy" id="121845"/>
    <lineage>
        <taxon>Eukaryota</taxon>
        <taxon>Metazoa</taxon>
        <taxon>Ecdysozoa</taxon>
        <taxon>Arthropoda</taxon>
        <taxon>Hexapoda</taxon>
        <taxon>Insecta</taxon>
        <taxon>Pterygota</taxon>
        <taxon>Neoptera</taxon>
        <taxon>Paraneoptera</taxon>
        <taxon>Hemiptera</taxon>
        <taxon>Sternorrhyncha</taxon>
        <taxon>Psylloidea</taxon>
        <taxon>Psyllidae</taxon>
        <taxon>Diaphorininae</taxon>
        <taxon>Diaphorina</taxon>
    </lineage>
</organism>
<dbReference type="PANTHER" id="PTHR11071">
    <property type="entry name" value="PEPTIDYL-PROLYL CIS-TRANS ISOMERASE"/>
    <property type="match status" value="1"/>
</dbReference>
<dbReference type="Gene3D" id="2.40.100.10">
    <property type="entry name" value="Cyclophilin-like"/>
    <property type="match status" value="1"/>
</dbReference>
<evidence type="ECO:0000259" key="5">
    <source>
        <dbReference type="PROSITE" id="PS50072"/>
    </source>
</evidence>
<dbReference type="PRINTS" id="PR00153">
    <property type="entry name" value="CSAPPISMRASE"/>
</dbReference>
<dbReference type="Pfam" id="PF00160">
    <property type="entry name" value="Pro_isomerase"/>
    <property type="match status" value="1"/>
</dbReference>
<dbReference type="KEGG" id="dci:103512456"/>
<dbReference type="InterPro" id="IPR002130">
    <property type="entry name" value="Cyclophilin-type_PPIase_dom"/>
</dbReference>
<evidence type="ECO:0000256" key="3">
    <source>
        <dbReference type="ARBA" id="ARBA00023235"/>
    </source>
</evidence>
<dbReference type="InterPro" id="IPR029000">
    <property type="entry name" value="Cyclophilin-like_dom_sf"/>
</dbReference>
<dbReference type="PANTHER" id="PTHR11071:SF559">
    <property type="entry name" value="PEPTIDYL-PROLYL CIS-TRANS ISOMERASE"/>
    <property type="match status" value="1"/>
</dbReference>
<evidence type="ECO:0000256" key="4">
    <source>
        <dbReference type="RuleBase" id="RU363019"/>
    </source>
</evidence>
<dbReference type="RefSeq" id="XP_017300905.2">
    <property type="nucleotide sequence ID" value="XM_017445416.2"/>
</dbReference>
<dbReference type="GO" id="GO:0003755">
    <property type="term" value="F:peptidyl-prolyl cis-trans isomerase activity"/>
    <property type="evidence" value="ECO:0007669"/>
    <property type="project" value="UniProtKB-UniRule"/>
</dbReference>
<comment type="catalytic activity">
    <reaction evidence="1 4">
        <text>[protein]-peptidylproline (omega=180) = [protein]-peptidylproline (omega=0)</text>
        <dbReference type="Rhea" id="RHEA:16237"/>
        <dbReference type="Rhea" id="RHEA-COMP:10747"/>
        <dbReference type="Rhea" id="RHEA-COMP:10748"/>
        <dbReference type="ChEBI" id="CHEBI:83833"/>
        <dbReference type="ChEBI" id="CHEBI:83834"/>
        <dbReference type="EC" id="5.2.1.8"/>
    </reaction>
</comment>